<keyword evidence="4" id="KW-0670">Pyruvate</keyword>
<dbReference type="InterPro" id="IPR029061">
    <property type="entry name" value="THDP-binding"/>
</dbReference>
<organism evidence="4 5">
    <name type="scientific">Oceanibaculum indicum</name>
    <dbReference type="NCBI Taxonomy" id="526216"/>
    <lineage>
        <taxon>Bacteria</taxon>
        <taxon>Pseudomonadati</taxon>
        <taxon>Pseudomonadota</taxon>
        <taxon>Alphaproteobacteria</taxon>
        <taxon>Rhodospirillales</taxon>
        <taxon>Oceanibaculaceae</taxon>
        <taxon>Oceanibaculum</taxon>
    </lineage>
</organism>
<evidence type="ECO:0000256" key="1">
    <source>
        <dbReference type="ARBA" id="ARBA00022793"/>
    </source>
</evidence>
<dbReference type="CDD" id="cd07035">
    <property type="entry name" value="TPP_PYR_POX_like"/>
    <property type="match status" value="1"/>
</dbReference>
<dbReference type="SUPFAM" id="SSF52518">
    <property type="entry name" value="Thiamin diphosphate-binding fold (THDP-binding)"/>
    <property type="match status" value="1"/>
</dbReference>
<dbReference type="OrthoDB" id="9798007at2"/>
<evidence type="ECO:0000259" key="3">
    <source>
        <dbReference type="Pfam" id="PF02776"/>
    </source>
</evidence>
<dbReference type="Gene3D" id="3.40.50.970">
    <property type="match status" value="1"/>
</dbReference>
<evidence type="ECO:0000313" key="4">
    <source>
        <dbReference type="EMBL" id="RKQ73071.1"/>
    </source>
</evidence>
<evidence type="ECO:0000256" key="2">
    <source>
        <dbReference type="ARBA" id="ARBA00023239"/>
    </source>
</evidence>
<dbReference type="InterPro" id="IPR012001">
    <property type="entry name" value="Thiamin_PyroP_enz_TPP-bd_dom"/>
</dbReference>
<dbReference type="EMBL" id="RBIG01000001">
    <property type="protein sequence ID" value="RKQ73071.1"/>
    <property type="molecule type" value="Genomic_DNA"/>
</dbReference>
<dbReference type="Proteomes" id="UP000277424">
    <property type="component" value="Unassembled WGS sequence"/>
</dbReference>
<dbReference type="InterPro" id="IPR051818">
    <property type="entry name" value="TPP_dependent_decarboxylase"/>
</dbReference>
<dbReference type="GO" id="GO:0016831">
    <property type="term" value="F:carboxy-lyase activity"/>
    <property type="evidence" value="ECO:0007669"/>
    <property type="project" value="UniProtKB-KW"/>
</dbReference>
<accession>A0A420WPU6</accession>
<evidence type="ECO:0000313" key="5">
    <source>
        <dbReference type="Proteomes" id="UP000277424"/>
    </source>
</evidence>
<reference evidence="4 5" key="1">
    <citation type="submission" date="2018-10" db="EMBL/GenBank/DDBJ databases">
        <title>Comparative analysis of microorganisms from saline springs in Andes Mountain Range, Colombia.</title>
        <authorList>
            <person name="Rubin E."/>
        </authorList>
    </citation>
    <scope>NUCLEOTIDE SEQUENCE [LARGE SCALE GENOMIC DNA]</scope>
    <source>
        <strain evidence="4 5">USBA 36</strain>
    </source>
</reference>
<dbReference type="PANTHER" id="PTHR42818:SF1">
    <property type="entry name" value="SULFOPYRUVATE DECARBOXYLASE"/>
    <property type="match status" value="1"/>
</dbReference>
<dbReference type="AlphaFoldDB" id="A0A420WPU6"/>
<dbReference type="Pfam" id="PF02776">
    <property type="entry name" value="TPP_enzyme_N"/>
    <property type="match status" value="1"/>
</dbReference>
<gene>
    <name evidence="4" type="ORF">BCL74_0842</name>
</gene>
<dbReference type="PANTHER" id="PTHR42818">
    <property type="entry name" value="SULFOPYRUVATE DECARBOXYLASE SUBUNIT ALPHA"/>
    <property type="match status" value="1"/>
</dbReference>
<keyword evidence="2" id="KW-0456">Lyase</keyword>
<proteinExistence type="predicted"/>
<feature type="domain" description="Thiamine pyrophosphate enzyme N-terminal TPP-binding" evidence="3">
    <location>
        <begin position="14"/>
        <end position="107"/>
    </location>
</feature>
<dbReference type="RefSeq" id="WP_008944604.1">
    <property type="nucleotide sequence ID" value="NZ_RBIG01000001.1"/>
</dbReference>
<dbReference type="GO" id="GO:0030976">
    <property type="term" value="F:thiamine pyrophosphate binding"/>
    <property type="evidence" value="ECO:0007669"/>
    <property type="project" value="InterPro"/>
</dbReference>
<name>A0A420WPU6_9PROT</name>
<comment type="caution">
    <text evidence="4">The sequence shown here is derived from an EMBL/GenBank/DDBJ whole genome shotgun (WGS) entry which is preliminary data.</text>
</comment>
<protein>
    <submittedName>
        <fullName evidence="4">Sulfopyruvate decarboxylase alpha subunit</fullName>
    </submittedName>
</protein>
<sequence>MTASDSNPAGNWPEQIFAVLKRAEIRQVGYVPDAGHSRLIKLCQADPDMHTVSLTTEEEGIALAAGAWLGGQRAALLMQSSGVGNCVNMLSLAKSCRFPLLTLVTMRGEWAEFNPWQLPMSQATPQSFEMMGGLVYRADTPEEVAETVEAAADIAFNGDSVAAVLLGQRLIGRKQWVKK</sequence>
<keyword evidence="1" id="KW-0210">Decarboxylase</keyword>